<accession>A0A5B7FE05</accession>
<protein>
    <submittedName>
        <fullName evidence="2">Uncharacterized protein</fullName>
    </submittedName>
</protein>
<evidence type="ECO:0000256" key="1">
    <source>
        <dbReference type="SAM" id="MobiDB-lite"/>
    </source>
</evidence>
<dbReference type="EMBL" id="VSRR010005795">
    <property type="protein sequence ID" value="MPC43363.1"/>
    <property type="molecule type" value="Genomic_DNA"/>
</dbReference>
<keyword evidence="3" id="KW-1185">Reference proteome</keyword>
<evidence type="ECO:0000313" key="2">
    <source>
        <dbReference type="EMBL" id="MPC43363.1"/>
    </source>
</evidence>
<dbReference type="Proteomes" id="UP000324222">
    <property type="component" value="Unassembled WGS sequence"/>
</dbReference>
<organism evidence="2 3">
    <name type="scientific">Portunus trituberculatus</name>
    <name type="common">Swimming crab</name>
    <name type="synonym">Neptunus trituberculatus</name>
    <dbReference type="NCBI Taxonomy" id="210409"/>
    <lineage>
        <taxon>Eukaryota</taxon>
        <taxon>Metazoa</taxon>
        <taxon>Ecdysozoa</taxon>
        <taxon>Arthropoda</taxon>
        <taxon>Crustacea</taxon>
        <taxon>Multicrustacea</taxon>
        <taxon>Malacostraca</taxon>
        <taxon>Eumalacostraca</taxon>
        <taxon>Eucarida</taxon>
        <taxon>Decapoda</taxon>
        <taxon>Pleocyemata</taxon>
        <taxon>Brachyura</taxon>
        <taxon>Eubrachyura</taxon>
        <taxon>Portunoidea</taxon>
        <taxon>Portunidae</taxon>
        <taxon>Portuninae</taxon>
        <taxon>Portunus</taxon>
    </lineage>
</organism>
<dbReference type="AlphaFoldDB" id="A0A5B7FE05"/>
<name>A0A5B7FE05_PORTR</name>
<evidence type="ECO:0000313" key="3">
    <source>
        <dbReference type="Proteomes" id="UP000324222"/>
    </source>
</evidence>
<feature type="region of interest" description="Disordered" evidence="1">
    <location>
        <begin position="1"/>
        <end position="26"/>
    </location>
</feature>
<reference evidence="2 3" key="1">
    <citation type="submission" date="2019-05" db="EMBL/GenBank/DDBJ databases">
        <title>Another draft genome of Portunus trituberculatus and its Hox gene families provides insights of decapod evolution.</title>
        <authorList>
            <person name="Jeong J.-H."/>
            <person name="Song I."/>
            <person name="Kim S."/>
            <person name="Choi T."/>
            <person name="Kim D."/>
            <person name="Ryu S."/>
            <person name="Kim W."/>
        </authorList>
    </citation>
    <scope>NUCLEOTIDE SEQUENCE [LARGE SCALE GENOMIC DNA]</scope>
    <source>
        <tissue evidence="2">Muscle</tissue>
    </source>
</reference>
<feature type="region of interest" description="Disordered" evidence="1">
    <location>
        <begin position="49"/>
        <end position="75"/>
    </location>
</feature>
<comment type="caution">
    <text evidence="2">The sequence shown here is derived from an EMBL/GenBank/DDBJ whole genome shotgun (WGS) entry which is preliminary data.</text>
</comment>
<proteinExistence type="predicted"/>
<feature type="compositionally biased region" description="Polar residues" evidence="1">
    <location>
        <begin position="64"/>
        <end position="75"/>
    </location>
</feature>
<sequence length="75" mass="8252">MLPECGQNRTELWRKEKENEASSEVPIPNESQINYLKLEASLGALPSYTPLVPSSAPNPASLPQPWNTFPGNTQS</sequence>
<gene>
    <name evidence="2" type="ORF">E2C01_037008</name>
</gene>
<feature type="compositionally biased region" description="Basic and acidic residues" evidence="1">
    <location>
        <begin position="11"/>
        <end position="20"/>
    </location>
</feature>